<protein>
    <recommendedName>
        <fullName evidence="9">Apolipoprotein N-acyltransferase</fullName>
        <shortName evidence="9">ALP N-acyltransferase</shortName>
        <ecNumber evidence="9">2.3.1.269</ecNumber>
    </recommendedName>
</protein>
<keyword evidence="7 9" id="KW-0472">Membrane</keyword>
<proteinExistence type="inferred from homology"/>
<dbReference type="SUPFAM" id="SSF56317">
    <property type="entry name" value="Carbon-nitrogen hydrolase"/>
    <property type="match status" value="1"/>
</dbReference>
<feature type="transmembrane region" description="Helical" evidence="9">
    <location>
        <begin position="222"/>
        <end position="243"/>
    </location>
</feature>
<feature type="transmembrane region" description="Helical" evidence="9">
    <location>
        <begin position="104"/>
        <end position="132"/>
    </location>
</feature>
<dbReference type="InterPro" id="IPR036526">
    <property type="entry name" value="C-N_Hydrolase_sf"/>
</dbReference>
<keyword evidence="4 9" id="KW-0808">Transferase</keyword>
<evidence type="ECO:0000256" key="8">
    <source>
        <dbReference type="ARBA" id="ARBA00023315"/>
    </source>
</evidence>
<keyword evidence="3 9" id="KW-1003">Cell membrane</keyword>
<dbReference type="GO" id="GO:0005886">
    <property type="term" value="C:plasma membrane"/>
    <property type="evidence" value="ECO:0007669"/>
    <property type="project" value="UniProtKB-SubCell"/>
</dbReference>
<dbReference type="AlphaFoldDB" id="A0AB39CI82"/>
<dbReference type="PANTHER" id="PTHR38686">
    <property type="entry name" value="APOLIPOPROTEIN N-ACYLTRANSFERASE"/>
    <property type="match status" value="1"/>
</dbReference>
<dbReference type="CDD" id="cd07571">
    <property type="entry name" value="ALP_N-acyl_transferase"/>
    <property type="match status" value="1"/>
</dbReference>
<evidence type="ECO:0000256" key="1">
    <source>
        <dbReference type="ARBA" id="ARBA00004651"/>
    </source>
</evidence>
<evidence type="ECO:0000313" key="11">
    <source>
        <dbReference type="EMBL" id="XDJ41719.1"/>
    </source>
</evidence>
<comment type="function">
    <text evidence="9">Catalyzes the phospholipid dependent N-acylation of the N-terminal cysteine of apolipoprotein, the last step in lipoprotein maturation.</text>
</comment>
<dbReference type="GO" id="GO:0042158">
    <property type="term" value="P:lipoprotein biosynthetic process"/>
    <property type="evidence" value="ECO:0007669"/>
    <property type="project" value="UniProtKB-UniRule"/>
</dbReference>
<sequence length="549" mass="58896">MPPEQMSAAQPQTPAAHHAWRRRLAALLAGGLQALCFAPDPLPAWSLPFVQIATLAVLAALTFQAAGPRRAAALGWLFGLAQFGIGVYWLTISMHTYGGLSLPLAIAALLLFAAAMAAYTAGACALAAWLCAGHGHPQRRAPRQILNAVAWASAWTLAEWLRGTLFTGFTWLNAGYAHAEGMFAAWAPFTGVYGLAWLAAFAAAAAALMIRAKDTAYDRSAAAVVGLALSTGLLGIAASHIPWARPLGEPLMVRLVQPATPQADKFRPELFLPSQARIQHLAALPPKSEADRPAVVILPETVLPVFQDQVPEIVWRQWQEAVESMQATFVLGAPLHIDTPAGDRYTNGAIALRPHAEAPSPAGMAWHYDKRHLVPFGEFVPPGFRWFVRALQIPLGDFDRGAARQPPLAIDGQLLAVDICYEDTFGEEIAATVAPDGLDAPGASILANISNLAWFGNSWALRQHLWIARMRALETARPVVRATNTGATAVIDARGRVLGALEPGRPGILDAEVQGTQGLTPYVRWGNAPILIWTLLGLLLAVRTRRYPA</sequence>
<comment type="similarity">
    <text evidence="2 9">Belongs to the CN hydrolase family. Apolipoprotein N-acyltransferase subfamily.</text>
</comment>
<dbReference type="GO" id="GO:0016410">
    <property type="term" value="F:N-acyltransferase activity"/>
    <property type="evidence" value="ECO:0007669"/>
    <property type="project" value="UniProtKB-UniRule"/>
</dbReference>
<reference evidence="11" key="1">
    <citation type="submission" date="2024-05" db="EMBL/GenBank/DDBJ databases">
        <authorList>
            <person name="Luo Y.-C."/>
            <person name="Nicholds J."/>
            <person name="Mortimer T."/>
            <person name="Maboni G."/>
        </authorList>
    </citation>
    <scope>NUCLEOTIDE SEQUENCE</scope>
    <source>
        <strain evidence="11">153920</strain>
    </source>
</reference>
<evidence type="ECO:0000256" key="4">
    <source>
        <dbReference type="ARBA" id="ARBA00022679"/>
    </source>
</evidence>
<comment type="subcellular location">
    <subcellularLocation>
        <location evidence="1 9">Cell membrane</location>
        <topology evidence="1 9">Multi-pass membrane protein</topology>
    </subcellularLocation>
</comment>
<feature type="transmembrane region" description="Helical" evidence="9">
    <location>
        <begin position="73"/>
        <end position="92"/>
    </location>
</feature>
<dbReference type="InterPro" id="IPR003010">
    <property type="entry name" value="C-N_Hydrolase"/>
</dbReference>
<gene>
    <name evidence="9 11" type="primary">lnt</name>
    <name evidence="11" type="ORF">ABRY99_12410</name>
</gene>
<evidence type="ECO:0000256" key="6">
    <source>
        <dbReference type="ARBA" id="ARBA00022989"/>
    </source>
</evidence>
<keyword evidence="8 9" id="KW-0012">Acyltransferase</keyword>
<feature type="transmembrane region" description="Helical" evidence="9">
    <location>
        <begin position="144"/>
        <end position="163"/>
    </location>
</feature>
<dbReference type="HAMAP" id="MF_01148">
    <property type="entry name" value="Lnt"/>
    <property type="match status" value="1"/>
</dbReference>
<comment type="catalytic activity">
    <reaction evidence="9">
        <text>N-terminal S-1,2-diacyl-sn-glyceryl-L-cysteinyl-[lipoprotein] + a glycerophospholipid = N-acyl-S-1,2-diacyl-sn-glyceryl-L-cysteinyl-[lipoprotein] + a 2-acyl-sn-glycero-3-phospholipid + H(+)</text>
        <dbReference type="Rhea" id="RHEA:48228"/>
        <dbReference type="Rhea" id="RHEA-COMP:14681"/>
        <dbReference type="Rhea" id="RHEA-COMP:14684"/>
        <dbReference type="ChEBI" id="CHEBI:15378"/>
        <dbReference type="ChEBI" id="CHEBI:136912"/>
        <dbReference type="ChEBI" id="CHEBI:140656"/>
        <dbReference type="ChEBI" id="CHEBI:140657"/>
        <dbReference type="ChEBI" id="CHEBI:140660"/>
        <dbReference type="EC" id="2.3.1.269"/>
    </reaction>
</comment>
<dbReference type="InterPro" id="IPR045378">
    <property type="entry name" value="LNT_N"/>
</dbReference>
<evidence type="ECO:0000259" key="10">
    <source>
        <dbReference type="PROSITE" id="PS50263"/>
    </source>
</evidence>
<organism evidence="11">
    <name type="scientific">Castellaniella ginsengisoli</name>
    <dbReference type="NCBI Taxonomy" id="546114"/>
    <lineage>
        <taxon>Bacteria</taxon>
        <taxon>Pseudomonadati</taxon>
        <taxon>Pseudomonadota</taxon>
        <taxon>Betaproteobacteria</taxon>
        <taxon>Burkholderiales</taxon>
        <taxon>Alcaligenaceae</taxon>
        <taxon>Castellaniella</taxon>
    </lineage>
</organism>
<evidence type="ECO:0000256" key="5">
    <source>
        <dbReference type="ARBA" id="ARBA00022692"/>
    </source>
</evidence>
<name>A0AB39CI82_9BURK</name>
<dbReference type="NCBIfam" id="TIGR00546">
    <property type="entry name" value="lnt"/>
    <property type="match status" value="1"/>
</dbReference>
<comment type="pathway">
    <text evidence="9">Protein modification; lipoprotein biosynthesis (N-acyl transfer).</text>
</comment>
<dbReference type="EMBL" id="CP158252">
    <property type="protein sequence ID" value="XDJ41719.1"/>
    <property type="molecule type" value="Genomic_DNA"/>
</dbReference>
<feature type="transmembrane region" description="Helical" evidence="9">
    <location>
        <begin position="522"/>
        <end position="542"/>
    </location>
</feature>
<feature type="domain" description="CN hydrolase" evidence="10">
    <location>
        <begin position="256"/>
        <end position="515"/>
    </location>
</feature>
<dbReference type="EC" id="2.3.1.269" evidence="9"/>
<evidence type="ECO:0000256" key="3">
    <source>
        <dbReference type="ARBA" id="ARBA00022475"/>
    </source>
</evidence>
<dbReference type="Gene3D" id="3.60.110.10">
    <property type="entry name" value="Carbon-nitrogen hydrolase"/>
    <property type="match status" value="1"/>
</dbReference>
<evidence type="ECO:0000256" key="9">
    <source>
        <dbReference type="HAMAP-Rule" id="MF_01148"/>
    </source>
</evidence>
<keyword evidence="6 9" id="KW-1133">Transmembrane helix</keyword>
<accession>A0AB39CI82</accession>
<dbReference type="Pfam" id="PF20154">
    <property type="entry name" value="LNT_N"/>
    <property type="match status" value="1"/>
</dbReference>
<feature type="transmembrane region" description="Helical" evidence="9">
    <location>
        <begin position="46"/>
        <end position="66"/>
    </location>
</feature>
<dbReference type="Pfam" id="PF00795">
    <property type="entry name" value="CN_hydrolase"/>
    <property type="match status" value="1"/>
</dbReference>
<dbReference type="PANTHER" id="PTHR38686:SF1">
    <property type="entry name" value="APOLIPOPROTEIN N-ACYLTRANSFERASE"/>
    <property type="match status" value="1"/>
</dbReference>
<evidence type="ECO:0000256" key="7">
    <source>
        <dbReference type="ARBA" id="ARBA00023136"/>
    </source>
</evidence>
<evidence type="ECO:0000256" key="2">
    <source>
        <dbReference type="ARBA" id="ARBA00010065"/>
    </source>
</evidence>
<feature type="transmembrane region" description="Helical" evidence="9">
    <location>
        <begin position="183"/>
        <end position="210"/>
    </location>
</feature>
<dbReference type="RefSeq" id="WP_368643326.1">
    <property type="nucleotide sequence ID" value="NZ_CP158252.1"/>
</dbReference>
<keyword evidence="5 9" id="KW-0812">Transmembrane</keyword>
<dbReference type="InterPro" id="IPR004563">
    <property type="entry name" value="Apolipo_AcylTrfase"/>
</dbReference>
<dbReference type="PROSITE" id="PS50263">
    <property type="entry name" value="CN_HYDROLASE"/>
    <property type="match status" value="1"/>
</dbReference>